<dbReference type="Gene3D" id="3.30.70.330">
    <property type="match status" value="1"/>
</dbReference>
<keyword evidence="4 6" id="KW-0689">Ribosomal protein</keyword>
<dbReference type="PANTHER" id="PTHR11620">
    <property type="entry name" value="60S RIBOSOMAL PROTEIN L23A"/>
    <property type="match status" value="1"/>
</dbReference>
<dbReference type="GO" id="GO:0006412">
    <property type="term" value="P:translation"/>
    <property type="evidence" value="ECO:0007669"/>
    <property type="project" value="InterPro"/>
</dbReference>
<gene>
    <name evidence="9" type="ORF">CAOG_001918</name>
</gene>
<feature type="compositionally biased region" description="Basic and acidic residues" evidence="7">
    <location>
        <begin position="21"/>
        <end position="30"/>
    </location>
</feature>
<evidence type="ECO:0000256" key="4">
    <source>
        <dbReference type="ARBA" id="ARBA00022980"/>
    </source>
</evidence>
<reference evidence="10" key="1">
    <citation type="submission" date="2011-02" db="EMBL/GenBank/DDBJ databases">
        <title>The Genome Sequence of Capsaspora owczarzaki ATCC 30864.</title>
        <authorList>
            <person name="Russ C."/>
            <person name="Cuomo C."/>
            <person name="Burger G."/>
            <person name="Gray M.W."/>
            <person name="Holland P.W.H."/>
            <person name="King N."/>
            <person name="Lang F.B.F."/>
            <person name="Roger A.J."/>
            <person name="Ruiz-Trillo I."/>
            <person name="Young S.K."/>
            <person name="Zeng Q."/>
            <person name="Gargeya S."/>
            <person name="Alvarado L."/>
            <person name="Berlin A."/>
            <person name="Chapman S.B."/>
            <person name="Chen Z."/>
            <person name="Freedman E."/>
            <person name="Gellesch M."/>
            <person name="Goldberg J."/>
            <person name="Griggs A."/>
            <person name="Gujja S."/>
            <person name="Heilman E."/>
            <person name="Heiman D."/>
            <person name="Howarth C."/>
            <person name="Mehta T."/>
            <person name="Neiman D."/>
            <person name="Pearson M."/>
            <person name="Roberts A."/>
            <person name="Saif S."/>
            <person name="Shea T."/>
            <person name="Shenoy N."/>
            <person name="Sisk P."/>
            <person name="Stolte C."/>
            <person name="Sykes S."/>
            <person name="White J."/>
            <person name="Yandava C."/>
            <person name="Haas B."/>
            <person name="Nusbaum C."/>
            <person name="Birren B."/>
        </authorList>
    </citation>
    <scope>NUCLEOTIDE SEQUENCE</scope>
    <source>
        <strain evidence="10">ATCC 30864</strain>
    </source>
</reference>
<feature type="compositionally biased region" description="Polar residues" evidence="7">
    <location>
        <begin position="1"/>
        <end position="13"/>
    </location>
</feature>
<feature type="region of interest" description="Disordered" evidence="7">
    <location>
        <begin position="1"/>
        <end position="41"/>
    </location>
</feature>
<proteinExistence type="inferred from homology"/>
<dbReference type="Pfam" id="PF03939">
    <property type="entry name" value="Ribosomal_L23eN"/>
    <property type="match status" value="1"/>
</dbReference>
<dbReference type="Pfam" id="PF00276">
    <property type="entry name" value="Ribosomal_L23"/>
    <property type="match status" value="1"/>
</dbReference>
<dbReference type="InParanoid" id="A0A0D2X1D9"/>
<keyword evidence="2" id="KW-0699">rRNA-binding</keyword>
<dbReference type="eggNOG" id="KOG1751">
    <property type="taxonomic scope" value="Eukaryota"/>
</dbReference>
<sequence>MAKPTATATSKPKGQTPAADKALKARKANEKGTNGVAKRKIRTTSTFHRPKTLALPRAPKYPRRSAQRTNALDAYAIIKHPLTSESAMKLIEDTNTLVFITDVRANKAQIKDAVHSLYDIKAARINTLVRPDGFKKAYVKLAADQEALEIANKIGII</sequence>
<dbReference type="HAMAP" id="MF_01369_A">
    <property type="entry name" value="Ribosomal_uL23_A"/>
    <property type="match status" value="1"/>
</dbReference>
<dbReference type="SUPFAM" id="SSF54189">
    <property type="entry name" value="Ribosomal proteins S24e, L23 and L15e"/>
    <property type="match status" value="1"/>
</dbReference>
<keyword evidence="10" id="KW-1185">Reference proteome</keyword>
<dbReference type="GO" id="GO:0005840">
    <property type="term" value="C:ribosome"/>
    <property type="evidence" value="ECO:0007669"/>
    <property type="project" value="UniProtKB-KW"/>
</dbReference>
<evidence type="ECO:0000256" key="6">
    <source>
        <dbReference type="RuleBase" id="RU003934"/>
    </source>
</evidence>
<dbReference type="EMBL" id="KE346361">
    <property type="protein sequence ID" value="KJE90639.1"/>
    <property type="molecule type" value="Genomic_DNA"/>
</dbReference>
<organism evidence="9 10">
    <name type="scientific">Capsaspora owczarzaki (strain ATCC 30864)</name>
    <dbReference type="NCBI Taxonomy" id="595528"/>
    <lineage>
        <taxon>Eukaryota</taxon>
        <taxon>Filasterea</taxon>
        <taxon>Capsaspora</taxon>
    </lineage>
</organism>
<dbReference type="InterPro" id="IPR005633">
    <property type="entry name" value="Ribosomal_uL23_N"/>
</dbReference>
<dbReference type="PhylomeDB" id="A0A0D2X1D9"/>
<dbReference type="STRING" id="595528.A0A0D2X1D9"/>
<dbReference type="InterPro" id="IPR012677">
    <property type="entry name" value="Nucleotide-bd_a/b_plait_sf"/>
</dbReference>
<dbReference type="GO" id="GO:0019843">
    <property type="term" value="F:rRNA binding"/>
    <property type="evidence" value="ECO:0007669"/>
    <property type="project" value="UniProtKB-KW"/>
</dbReference>
<evidence type="ECO:0000256" key="5">
    <source>
        <dbReference type="ARBA" id="ARBA00023274"/>
    </source>
</evidence>
<protein>
    <submittedName>
        <fullName evidence="9">Ribosomal protein L23a</fullName>
    </submittedName>
</protein>
<dbReference type="Proteomes" id="UP000008743">
    <property type="component" value="Unassembled WGS sequence"/>
</dbReference>
<keyword evidence="3" id="KW-0694">RNA-binding</keyword>
<keyword evidence="5 6" id="KW-0687">Ribonucleoprotein</keyword>
<dbReference type="InterPro" id="IPR001014">
    <property type="entry name" value="Ribosomal_uL23_CS"/>
</dbReference>
<dbReference type="FunFam" id="3.30.70.330:FF:000035">
    <property type="entry name" value="60S ribosomal protein L23a"/>
    <property type="match status" value="1"/>
</dbReference>
<evidence type="ECO:0000313" key="9">
    <source>
        <dbReference type="EMBL" id="KJE90639.1"/>
    </source>
</evidence>
<evidence type="ECO:0000313" key="10">
    <source>
        <dbReference type="Proteomes" id="UP000008743"/>
    </source>
</evidence>
<dbReference type="AlphaFoldDB" id="A0A0D2X1D9"/>
<evidence type="ECO:0000259" key="8">
    <source>
        <dbReference type="Pfam" id="PF03939"/>
    </source>
</evidence>
<name>A0A0D2X1D9_CAPO3</name>
<dbReference type="GO" id="GO:1990904">
    <property type="term" value="C:ribonucleoprotein complex"/>
    <property type="evidence" value="ECO:0007669"/>
    <property type="project" value="UniProtKB-KW"/>
</dbReference>
<dbReference type="InterPro" id="IPR012678">
    <property type="entry name" value="Ribosomal_uL23/eL15/eS24_sf"/>
</dbReference>
<dbReference type="FunCoup" id="A0A0D2X1D9">
    <property type="interactions" value="283"/>
</dbReference>
<dbReference type="InterPro" id="IPR013025">
    <property type="entry name" value="Ribosomal_uL23-like"/>
</dbReference>
<dbReference type="GO" id="GO:0003735">
    <property type="term" value="F:structural constituent of ribosome"/>
    <property type="evidence" value="ECO:0007669"/>
    <property type="project" value="InterPro"/>
</dbReference>
<evidence type="ECO:0000256" key="3">
    <source>
        <dbReference type="ARBA" id="ARBA00022884"/>
    </source>
</evidence>
<dbReference type="OrthoDB" id="1267328at2759"/>
<evidence type="ECO:0000256" key="1">
    <source>
        <dbReference type="ARBA" id="ARBA00006700"/>
    </source>
</evidence>
<dbReference type="NCBIfam" id="NF011118">
    <property type="entry name" value="PRK14548.1"/>
    <property type="match status" value="1"/>
</dbReference>
<dbReference type="RefSeq" id="XP_004364786.1">
    <property type="nucleotide sequence ID" value="XM_004364729.2"/>
</dbReference>
<evidence type="ECO:0000256" key="7">
    <source>
        <dbReference type="SAM" id="MobiDB-lite"/>
    </source>
</evidence>
<dbReference type="PROSITE" id="PS00050">
    <property type="entry name" value="RIBOSOMAL_L23"/>
    <property type="match status" value="1"/>
</dbReference>
<dbReference type="OMA" id="RLDHHKV"/>
<evidence type="ECO:0000256" key="2">
    <source>
        <dbReference type="ARBA" id="ARBA00022730"/>
    </source>
</evidence>
<feature type="domain" description="Large ribosomal subunit protein uL23 N-terminal" evidence="8">
    <location>
        <begin position="18"/>
        <end position="68"/>
    </location>
</feature>
<accession>A0A0D2X1D9</accession>
<comment type="similarity">
    <text evidence="1 6">Belongs to the universal ribosomal protein uL23 family.</text>
</comment>